<evidence type="ECO:0000256" key="1">
    <source>
        <dbReference type="SAM" id="SignalP"/>
    </source>
</evidence>
<reference evidence="2" key="1">
    <citation type="submission" date="2021-01" db="UniProtKB">
        <authorList>
            <consortium name="EnsemblPlants"/>
        </authorList>
    </citation>
    <scope>IDENTIFICATION</scope>
</reference>
<accession>A0A7N1A3R3</accession>
<dbReference type="EnsemblPlants" id="Kaladp0093s0143.1.v1.1">
    <property type="protein sequence ID" value="Kaladp0093s0143.1.v1.1.CDS.1"/>
    <property type="gene ID" value="Kaladp0093s0143.v1.1"/>
</dbReference>
<organism evidence="2 3">
    <name type="scientific">Kalanchoe fedtschenkoi</name>
    <name type="common">Lavender scallops</name>
    <name type="synonym">South American air plant</name>
    <dbReference type="NCBI Taxonomy" id="63787"/>
    <lineage>
        <taxon>Eukaryota</taxon>
        <taxon>Viridiplantae</taxon>
        <taxon>Streptophyta</taxon>
        <taxon>Embryophyta</taxon>
        <taxon>Tracheophyta</taxon>
        <taxon>Spermatophyta</taxon>
        <taxon>Magnoliopsida</taxon>
        <taxon>eudicotyledons</taxon>
        <taxon>Gunneridae</taxon>
        <taxon>Pentapetalae</taxon>
        <taxon>Saxifragales</taxon>
        <taxon>Crassulaceae</taxon>
        <taxon>Kalanchoe</taxon>
    </lineage>
</organism>
<evidence type="ECO:0000313" key="2">
    <source>
        <dbReference type="EnsemblPlants" id="Kaladp0093s0143.1.v1.1.CDS.1"/>
    </source>
</evidence>
<evidence type="ECO:0000313" key="3">
    <source>
        <dbReference type="Proteomes" id="UP000594263"/>
    </source>
</evidence>
<evidence type="ECO:0008006" key="4">
    <source>
        <dbReference type="Google" id="ProtNLM"/>
    </source>
</evidence>
<dbReference type="Gramene" id="Kaladp0093s0143.1.v1.1">
    <property type="protein sequence ID" value="Kaladp0093s0143.1.v1.1.CDS.1"/>
    <property type="gene ID" value="Kaladp0093s0143.v1.1"/>
</dbReference>
<feature type="chain" id="PRO_5029788290" description="Secreted protein" evidence="1">
    <location>
        <begin position="24"/>
        <end position="73"/>
    </location>
</feature>
<keyword evidence="3" id="KW-1185">Reference proteome</keyword>
<proteinExistence type="predicted"/>
<sequence length="73" mass="8925">MCFFFLRKLVCTFCLVIRKLNESEPTMLKRRDMCWTVTWLVLYDQVVDPNTKYHVRYRGMRLPCLDSEPSIMW</sequence>
<keyword evidence="1" id="KW-0732">Signal</keyword>
<dbReference type="AlphaFoldDB" id="A0A7N1A3R3"/>
<feature type="signal peptide" evidence="1">
    <location>
        <begin position="1"/>
        <end position="23"/>
    </location>
</feature>
<protein>
    <recommendedName>
        <fullName evidence="4">Secreted protein</fullName>
    </recommendedName>
</protein>
<name>A0A7N1A3R3_KALFE</name>
<dbReference type="Proteomes" id="UP000594263">
    <property type="component" value="Unplaced"/>
</dbReference>